<dbReference type="KEGG" id="bgh:BDBG_02062"/>
<dbReference type="GeneID" id="42528020"/>
<reference evidence="2" key="1">
    <citation type="journal article" date="2015" name="PLoS Genet.">
        <title>The dynamic genome and transcriptome of the human fungal pathogen Blastomyces and close relative Emmonsia.</title>
        <authorList>
            <person name="Munoz J.F."/>
            <person name="Gauthier G.M."/>
            <person name="Desjardins C.A."/>
            <person name="Gallo J.E."/>
            <person name="Holder J."/>
            <person name="Sullivan T.D."/>
            <person name="Marty A.J."/>
            <person name="Carmen J.C."/>
            <person name="Chen Z."/>
            <person name="Ding L."/>
            <person name="Gujja S."/>
            <person name="Magrini V."/>
            <person name="Misas E."/>
            <person name="Mitreva M."/>
            <person name="Priest M."/>
            <person name="Saif S."/>
            <person name="Whiston E.A."/>
            <person name="Young S."/>
            <person name="Zeng Q."/>
            <person name="Goldman W.E."/>
            <person name="Mardis E.R."/>
            <person name="Taylor J.W."/>
            <person name="McEwen J.G."/>
            <person name="Clay O.K."/>
            <person name="Klein B.S."/>
            <person name="Cuomo C.A."/>
        </authorList>
    </citation>
    <scope>NUCLEOTIDE SEQUENCE [LARGE SCALE GENOMIC DNA]</scope>
    <source>
        <strain evidence="2">SLH14081</strain>
    </source>
</reference>
<dbReference type="VEuPathDB" id="FungiDB:BDBG_02062"/>
<protein>
    <submittedName>
        <fullName evidence="1">Uncharacterized protein</fullName>
    </submittedName>
</protein>
<dbReference type="EMBL" id="GG657450">
    <property type="protein sequence ID" value="OAT05721.1"/>
    <property type="molecule type" value="Genomic_DNA"/>
</dbReference>
<organism evidence="1 2">
    <name type="scientific">Blastomyces gilchristii (strain SLH14081)</name>
    <name type="common">Blastomyces dermatitidis</name>
    <dbReference type="NCBI Taxonomy" id="559298"/>
    <lineage>
        <taxon>Eukaryota</taxon>
        <taxon>Fungi</taxon>
        <taxon>Dikarya</taxon>
        <taxon>Ascomycota</taxon>
        <taxon>Pezizomycotina</taxon>
        <taxon>Eurotiomycetes</taxon>
        <taxon>Eurotiomycetidae</taxon>
        <taxon>Onygenales</taxon>
        <taxon>Ajellomycetaceae</taxon>
        <taxon>Blastomyces</taxon>
    </lineage>
</organism>
<sequence length="90" mass="10232">MCLMCSSVGHGGGVFDEDTWKGLARTLDRNSNWADASRRSPKNKWTGEEVLEFPPQSHLGGLSQPWIRRTLYKNPRPMSAVELLRLDFVE</sequence>
<dbReference type="RefSeq" id="XP_031576855.1">
    <property type="nucleotide sequence ID" value="XM_031720629.1"/>
</dbReference>
<dbReference type="Proteomes" id="UP000002038">
    <property type="component" value="Unassembled WGS sequence"/>
</dbReference>
<proteinExistence type="predicted"/>
<name>A0A179UFE7_BLAGS</name>
<evidence type="ECO:0000313" key="1">
    <source>
        <dbReference type="EMBL" id="OAT05721.1"/>
    </source>
</evidence>
<accession>A0A179UFE7</accession>
<dbReference type="AlphaFoldDB" id="A0A179UFE7"/>
<gene>
    <name evidence="1" type="ORF">BDBG_02062</name>
</gene>
<keyword evidence="2" id="KW-1185">Reference proteome</keyword>
<evidence type="ECO:0000313" key="2">
    <source>
        <dbReference type="Proteomes" id="UP000002038"/>
    </source>
</evidence>